<evidence type="ECO:0000313" key="2">
    <source>
        <dbReference type="Proteomes" id="UP000319466"/>
    </source>
</evidence>
<dbReference type="Proteomes" id="UP000319466">
    <property type="component" value="Segment"/>
</dbReference>
<keyword evidence="2" id="KW-1185">Reference proteome</keyword>
<reference evidence="1 2" key="1">
    <citation type="submission" date="2019-04" db="EMBL/GenBank/DDBJ databases">
        <title>Novel bacteriophages capable of disrupting biofilms from clinical strains of Aeromonas hydrophila with intrinsic antibiotic resistance.</title>
        <authorList>
            <person name="Kabwe M."/>
            <person name="Brown T.L."/>
            <person name="Speirs L."/>
            <person name="Ku H."/>
            <person name="Leach M."/>
            <person name="Chan H.T."/>
            <person name="Petrovski S."/>
            <person name="Lock P."/>
            <person name="Tucci J."/>
        </authorList>
    </citation>
    <scope>NUCLEOTIDE SEQUENCE [LARGE SCALE GENOMIC DNA]</scope>
</reference>
<dbReference type="EMBL" id="MK838112">
    <property type="protein sequence ID" value="QDH46617.1"/>
    <property type="molecule type" value="Genomic_DNA"/>
</dbReference>
<protein>
    <submittedName>
        <fullName evidence="1">Uncharacterized protein</fullName>
    </submittedName>
</protein>
<proteinExistence type="predicted"/>
<accession>A0A514A013</accession>
<sequence>MKVNIKDVMNMSPEEFDTVEELSRTRVSRKEIKSNWQCIEDGVNTHNSKSVSKYRKW</sequence>
<evidence type="ECO:0000313" key="1">
    <source>
        <dbReference type="EMBL" id="QDH46617.1"/>
    </source>
</evidence>
<organism evidence="1 2">
    <name type="scientific">Aeromonas phage LAh_6</name>
    <dbReference type="NCBI Taxonomy" id="2591030"/>
    <lineage>
        <taxon>Viruses</taxon>
        <taxon>Duplodnaviria</taxon>
        <taxon>Heunggongvirae</taxon>
        <taxon>Uroviricota</taxon>
        <taxon>Caudoviricetes</taxon>
        <taxon>Grimontviridae</taxon>
        <taxon>Lahexavirus</taxon>
        <taxon>Lahexavirus LAh6</taxon>
    </lineage>
</organism>
<gene>
    <name evidence="1" type="ORF">LAh6_28</name>
</gene>
<name>A0A514A013_9CAUD</name>